<dbReference type="Pfam" id="PF13409">
    <property type="entry name" value="GST_N_2"/>
    <property type="match status" value="1"/>
</dbReference>
<dbReference type="GO" id="GO:0005737">
    <property type="term" value="C:cytoplasm"/>
    <property type="evidence" value="ECO:0007669"/>
    <property type="project" value="TreeGrafter"/>
</dbReference>
<dbReference type="Proteomes" id="UP000001225">
    <property type="component" value="Chromosome"/>
</dbReference>
<organism evidence="2 3">
    <name type="scientific">Bordetella petrii (strain ATCC BAA-461 / DSM 12804 / CCUG 43448 / CIP 107267 / Se-1111R)</name>
    <dbReference type="NCBI Taxonomy" id="340100"/>
    <lineage>
        <taxon>Bacteria</taxon>
        <taxon>Pseudomonadati</taxon>
        <taxon>Pseudomonadota</taxon>
        <taxon>Betaproteobacteria</taxon>
        <taxon>Burkholderiales</taxon>
        <taxon>Alcaligenaceae</taxon>
        <taxon>Bordetella</taxon>
    </lineage>
</organism>
<dbReference type="Pfam" id="PF13410">
    <property type="entry name" value="GST_C_2"/>
    <property type="match status" value="1"/>
</dbReference>
<dbReference type="AlphaFoldDB" id="A9IEQ6"/>
<dbReference type="InterPro" id="IPR004045">
    <property type="entry name" value="Glutathione_S-Trfase_N"/>
</dbReference>
<dbReference type="Gene3D" id="3.40.30.10">
    <property type="entry name" value="Glutaredoxin"/>
    <property type="match status" value="1"/>
</dbReference>
<dbReference type="InterPro" id="IPR050983">
    <property type="entry name" value="GST_Omega/HSP26"/>
</dbReference>
<dbReference type="PANTHER" id="PTHR43968">
    <property type="match status" value="1"/>
</dbReference>
<gene>
    <name evidence="2" type="ordered locus">Bpet4536</name>
</gene>
<dbReference type="InterPro" id="IPR036249">
    <property type="entry name" value="Thioredoxin-like_sf"/>
</dbReference>
<dbReference type="eggNOG" id="COG0625">
    <property type="taxonomic scope" value="Bacteria"/>
</dbReference>
<feature type="domain" description="GST N-terminal" evidence="1">
    <location>
        <begin position="1"/>
        <end position="82"/>
    </location>
</feature>
<dbReference type="CDD" id="cd03205">
    <property type="entry name" value="GST_C_6"/>
    <property type="match status" value="1"/>
</dbReference>
<sequence>MKLYFSPASPFVRKCMAVAHETGLVGRIEKLPSAAHPVNRDQTIIPSNPLGQVPTLITDDGQALYDSRVICEYLNDLGGGTLFPAAGPARWQALADQALADGILGAALLARYEVTARPEPNRWSAWIDGQMSKVADALAQFERRAASLANRLDIGTLTLGCALGYLDFRYADYDWRSAHPGLAAWYASASQRPSLAETAPPAPGA</sequence>
<proteinExistence type="predicted"/>
<name>A9IEQ6_BORPD</name>
<evidence type="ECO:0000313" key="2">
    <source>
        <dbReference type="EMBL" id="CAP44887.1"/>
    </source>
</evidence>
<dbReference type="SUPFAM" id="SSF52833">
    <property type="entry name" value="Thioredoxin-like"/>
    <property type="match status" value="1"/>
</dbReference>
<dbReference type="Gene3D" id="1.20.1050.10">
    <property type="match status" value="1"/>
</dbReference>
<dbReference type="PROSITE" id="PS50404">
    <property type="entry name" value="GST_NTER"/>
    <property type="match status" value="1"/>
</dbReference>
<keyword evidence="3" id="KW-1185">Reference proteome</keyword>
<dbReference type="STRING" id="94624.Bpet4536"/>
<accession>A9IEQ6</accession>
<dbReference type="SUPFAM" id="SSF47616">
    <property type="entry name" value="GST C-terminal domain-like"/>
    <property type="match status" value="1"/>
</dbReference>
<dbReference type="KEGG" id="bpt:Bpet4536"/>
<evidence type="ECO:0000259" key="1">
    <source>
        <dbReference type="PROSITE" id="PS50404"/>
    </source>
</evidence>
<dbReference type="PANTHER" id="PTHR43968:SF6">
    <property type="entry name" value="GLUTATHIONE S-TRANSFERASE OMEGA"/>
    <property type="match status" value="1"/>
</dbReference>
<dbReference type="CDD" id="cd03049">
    <property type="entry name" value="GST_N_3"/>
    <property type="match status" value="1"/>
</dbReference>
<protein>
    <submittedName>
        <fullName evidence="2">Glutathione S-transferase</fullName>
    </submittedName>
</protein>
<dbReference type="InterPro" id="IPR036282">
    <property type="entry name" value="Glutathione-S-Trfase_C_sf"/>
</dbReference>
<evidence type="ECO:0000313" key="3">
    <source>
        <dbReference type="Proteomes" id="UP000001225"/>
    </source>
</evidence>
<dbReference type="EMBL" id="AM902716">
    <property type="protein sequence ID" value="CAP44887.1"/>
    <property type="molecule type" value="Genomic_DNA"/>
</dbReference>
<reference evidence="2 3" key="1">
    <citation type="journal article" date="2008" name="BMC Genomics">
        <title>The missing link: Bordetella petrii is endowed with both the metabolic versatility of environmental bacteria and virulence traits of pathogenic Bordetellae.</title>
        <authorList>
            <person name="Gross R."/>
            <person name="Guzman C.A."/>
            <person name="Sebaihia M."/>
            <person name="Martins Dos Santos V.A."/>
            <person name="Pieper D.H."/>
            <person name="Koebnik R."/>
            <person name="Lechner M."/>
            <person name="Bartels D."/>
            <person name="Buhrmester J."/>
            <person name="Choudhuri J.V."/>
            <person name="Ebensen T."/>
            <person name="Gaigalat L."/>
            <person name="Herrmann S."/>
            <person name="Khachane A.N."/>
            <person name="Larisch C."/>
            <person name="Link S."/>
            <person name="Linke B."/>
            <person name="Meyer F."/>
            <person name="Mormann S."/>
            <person name="Nakunst D."/>
            <person name="Rueckert C."/>
            <person name="Schneiker-Bekel S."/>
            <person name="Schulze K."/>
            <person name="Vorhoelter F.J."/>
            <person name="Yevsa T."/>
            <person name="Engle J.T."/>
            <person name="Goldman W.E."/>
            <person name="Puehler A."/>
            <person name="Goebel U.B."/>
            <person name="Goesmann A."/>
            <person name="Bloecker H."/>
            <person name="Kaiser O."/>
            <person name="Martinez-Arias R."/>
        </authorList>
    </citation>
    <scope>NUCLEOTIDE SEQUENCE [LARGE SCALE GENOMIC DNA]</scope>
    <source>
        <strain evidence="3">ATCC BAA-461 / DSM 12804 / CCUG 43448 / CIP 107267 / Se-1111R</strain>
    </source>
</reference>